<dbReference type="InterPro" id="IPR011013">
    <property type="entry name" value="Gal_mutarotase_sf_dom"/>
</dbReference>
<evidence type="ECO:0000256" key="3">
    <source>
        <dbReference type="ARBA" id="ARBA00023235"/>
    </source>
</evidence>
<dbReference type="InterPro" id="IPR018052">
    <property type="entry name" value="Ald1_epimerase_CS"/>
</dbReference>
<name>A0A0R2CAG7_9LACO</name>
<evidence type="ECO:0000256" key="1">
    <source>
        <dbReference type="ARBA" id="ARBA00006206"/>
    </source>
</evidence>
<dbReference type="PATRIC" id="fig|1133569.4.peg.703"/>
<dbReference type="InterPro" id="IPR014718">
    <property type="entry name" value="GH-type_carb-bd"/>
</dbReference>
<evidence type="ECO:0000256" key="5">
    <source>
        <dbReference type="ARBA" id="ARBA00032300"/>
    </source>
</evidence>
<dbReference type="GO" id="GO:0004034">
    <property type="term" value="F:aldose 1-epimerase activity"/>
    <property type="evidence" value="ECO:0007669"/>
    <property type="project" value="TreeGrafter"/>
</dbReference>
<comment type="similarity">
    <text evidence="1">Belongs to the aldose epimerase family.</text>
</comment>
<evidence type="ECO:0000313" key="7">
    <source>
        <dbReference type="EMBL" id="KRM88863.1"/>
    </source>
</evidence>
<keyword evidence="3" id="KW-0413">Isomerase</keyword>
<evidence type="ECO:0000256" key="4">
    <source>
        <dbReference type="ARBA" id="ARBA00023277"/>
    </source>
</evidence>
<dbReference type="EMBL" id="AYYX01000019">
    <property type="protein sequence ID" value="KRM88863.1"/>
    <property type="molecule type" value="Genomic_DNA"/>
</dbReference>
<dbReference type="AlphaFoldDB" id="A0A0R2CAG7"/>
<dbReference type="Pfam" id="PF01263">
    <property type="entry name" value="Aldose_epim"/>
    <property type="match status" value="1"/>
</dbReference>
<sequence>MQIKKRQVATFQKQPVFQYRLINQQKNYIDVLSYGATWQSLVINGQNLLAHFDRVEDYFATPTYLCQTIGRVAGRISHGSFQLAGQVYQLPQNEGQNTLHGGPGGFAKWNWQASASQTEKSAEVIFTKLFTSKMDGFPGDLSVQVAFSFDEQNQVKITFSGTTAGATLFNPTNHAYFNLNPVQHDLQDQFLTINSQQRLELDQAKLPTGNFLANQQTGYDFNHGQLLVPALAEINQQFGKSEIDDAFVVKNSQQPIATLTNQKSGMQLELYSSRPGLVVFTADLNQDQVFDALALEAQSLPDAINHPQWNDEIALADGAKKEYQIIFRCRQLKS</sequence>
<accession>A0A0R2CAG7</accession>
<dbReference type="Proteomes" id="UP000051576">
    <property type="component" value="Unassembled WGS sequence"/>
</dbReference>
<evidence type="ECO:0000256" key="6">
    <source>
        <dbReference type="ARBA" id="ARBA00033373"/>
    </source>
</evidence>
<dbReference type="InterPro" id="IPR008183">
    <property type="entry name" value="Aldose_1/G6P_1-epimerase"/>
</dbReference>
<evidence type="ECO:0000313" key="8">
    <source>
        <dbReference type="Proteomes" id="UP000051576"/>
    </source>
</evidence>
<dbReference type="PANTHER" id="PTHR10091:SF0">
    <property type="entry name" value="GALACTOSE MUTAROTASE"/>
    <property type="match status" value="1"/>
</dbReference>
<dbReference type="InterPro" id="IPR047215">
    <property type="entry name" value="Galactose_mutarotase-like"/>
</dbReference>
<keyword evidence="8" id="KW-1185">Reference proteome</keyword>
<dbReference type="GO" id="GO:0006006">
    <property type="term" value="P:glucose metabolic process"/>
    <property type="evidence" value="ECO:0007669"/>
    <property type="project" value="TreeGrafter"/>
</dbReference>
<dbReference type="STRING" id="1133569.FD21_GL000651"/>
<dbReference type="RefSeq" id="WP_010581379.1">
    <property type="nucleotide sequence ID" value="NZ_AHYZ01000183.1"/>
</dbReference>
<dbReference type="OrthoDB" id="9779408at2"/>
<protein>
    <recommendedName>
        <fullName evidence="2">Aldose 1-epimerase</fullName>
    </recommendedName>
    <alternativeName>
        <fullName evidence="6">Galactose mutarotase</fullName>
    </alternativeName>
    <alternativeName>
        <fullName evidence="5">Type-1 mutarotase</fullName>
    </alternativeName>
</protein>
<comment type="caution">
    <text evidence="7">The sequence shown here is derived from an EMBL/GenBank/DDBJ whole genome shotgun (WGS) entry which is preliminary data.</text>
</comment>
<gene>
    <name evidence="7" type="ORF">FD21_GL000651</name>
</gene>
<dbReference type="CDD" id="cd09019">
    <property type="entry name" value="galactose_mutarotase_like"/>
    <property type="match status" value="1"/>
</dbReference>
<dbReference type="eggNOG" id="COG2017">
    <property type="taxonomic scope" value="Bacteria"/>
</dbReference>
<dbReference type="GO" id="GO:0033499">
    <property type="term" value="P:galactose catabolic process via UDP-galactose, Leloir pathway"/>
    <property type="evidence" value="ECO:0007669"/>
    <property type="project" value="TreeGrafter"/>
</dbReference>
<dbReference type="PROSITE" id="PS00545">
    <property type="entry name" value="ALDOSE_1_EPIMERASE"/>
    <property type="match status" value="1"/>
</dbReference>
<evidence type="ECO:0000256" key="2">
    <source>
        <dbReference type="ARBA" id="ARBA00014165"/>
    </source>
</evidence>
<dbReference type="PANTHER" id="PTHR10091">
    <property type="entry name" value="ALDOSE-1-EPIMERASE"/>
    <property type="match status" value="1"/>
</dbReference>
<dbReference type="GO" id="GO:0030246">
    <property type="term" value="F:carbohydrate binding"/>
    <property type="evidence" value="ECO:0007669"/>
    <property type="project" value="InterPro"/>
</dbReference>
<dbReference type="Gene3D" id="2.70.98.10">
    <property type="match status" value="1"/>
</dbReference>
<proteinExistence type="inferred from homology"/>
<keyword evidence="4" id="KW-0119">Carbohydrate metabolism</keyword>
<organism evidence="7 8">
    <name type="scientific">Liquorilactobacillus vini DSM 20605</name>
    <dbReference type="NCBI Taxonomy" id="1133569"/>
    <lineage>
        <taxon>Bacteria</taxon>
        <taxon>Bacillati</taxon>
        <taxon>Bacillota</taxon>
        <taxon>Bacilli</taxon>
        <taxon>Lactobacillales</taxon>
        <taxon>Lactobacillaceae</taxon>
        <taxon>Liquorilactobacillus</taxon>
    </lineage>
</organism>
<reference evidence="7 8" key="1">
    <citation type="journal article" date="2015" name="Genome Announc.">
        <title>Expanding the biotechnology potential of lactobacilli through comparative genomics of 213 strains and associated genera.</title>
        <authorList>
            <person name="Sun Z."/>
            <person name="Harris H.M."/>
            <person name="McCann A."/>
            <person name="Guo C."/>
            <person name="Argimon S."/>
            <person name="Zhang W."/>
            <person name="Yang X."/>
            <person name="Jeffery I.B."/>
            <person name="Cooney J.C."/>
            <person name="Kagawa T.F."/>
            <person name="Liu W."/>
            <person name="Song Y."/>
            <person name="Salvetti E."/>
            <person name="Wrobel A."/>
            <person name="Rasinkangas P."/>
            <person name="Parkhill J."/>
            <person name="Rea M.C."/>
            <person name="O'Sullivan O."/>
            <person name="Ritari J."/>
            <person name="Douillard F.P."/>
            <person name="Paul Ross R."/>
            <person name="Yang R."/>
            <person name="Briner A.E."/>
            <person name="Felis G.E."/>
            <person name="de Vos W.M."/>
            <person name="Barrangou R."/>
            <person name="Klaenhammer T.R."/>
            <person name="Caufield P.W."/>
            <person name="Cui Y."/>
            <person name="Zhang H."/>
            <person name="O'Toole P.W."/>
        </authorList>
    </citation>
    <scope>NUCLEOTIDE SEQUENCE [LARGE SCALE GENOMIC DNA]</scope>
    <source>
        <strain evidence="7 8">DSM 20605</strain>
    </source>
</reference>
<dbReference type="SUPFAM" id="SSF74650">
    <property type="entry name" value="Galactose mutarotase-like"/>
    <property type="match status" value="1"/>
</dbReference>